<feature type="region of interest" description="Disordered" evidence="1">
    <location>
        <begin position="70"/>
        <end position="122"/>
    </location>
</feature>
<protein>
    <submittedName>
        <fullName evidence="2">Pollen-specific leucine-rich repeat extensin-like protein 4</fullName>
    </submittedName>
</protein>
<feature type="region of interest" description="Disordered" evidence="1">
    <location>
        <begin position="1"/>
        <end position="46"/>
    </location>
</feature>
<gene>
    <name evidence="2" type="ORF">M6B38_224115</name>
</gene>
<reference evidence="2" key="1">
    <citation type="journal article" date="2023" name="GigaByte">
        <title>Genome assembly of the bearded iris, Iris pallida Lam.</title>
        <authorList>
            <person name="Bruccoleri R.E."/>
            <person name="Oakeley E.J."/>
            <person name="Faust A.M.E."/>
            <person name="Altorfer M."/>
            <person name="Dessus-Babus S."/>
            <person name="Burckhardt D."/>
            <person name="Oertli M."/>
            <person name="Naumann U."/>
            <person name="Petersen F."/>
            <person name="Wong J."/>
        </authorList>
    </citation>
    <scope>NUCLEOTIDE SEQUENCE</scope>
    <source>
        <strain evidence="2">GSM-AAB239-AS_SAM_17_03QT</strain>
    </source>
</reference>
<reference evidence="2" key="2">
    <citation type="submission" date="2023-04" db="EMBL/GenBank/DDBJ databases">
        <authorList>
            <person name="Bruccoleri R.E."/>
            <person name="Oakeley E.J."/>
            <person name="Faust A.-M."/>
            <person name="Dessus-Babus S."/>
            <person name="Altorfer M."/>
            <person name="Burckhardt D."/>
            <person name="Oertli M."/>
            <person name="Naumann U."/>
            <person name="Petersen F."/>
            <person name="Wong J."/>
        </authorList>
    </citation>
    <scope>NUCLEOTIDE SEQUENCE</scope>
    <source>
        <strain evidence="2">GSM-AAB239-AS_SAM_17_03QT</strain>
        <tissue evidence="2">Leaf</tissue>
    </source>
</reference>
<dbReference type="Proteomes" id="UP001140949">
    <property type="component" value="Unassembled WGS sequence"/>
</dbReference>
<comment type="caution">
    <text evidence="2">The sequence shown here is derived from an EMBL/GenBank/DDBJ whole genome shotgun (WGS) entry which is preliminary data.</text>
</comment>
<evidence type="ECO:0000313" key="3">
    <source>
        <dbReference type="Proteomes" id="UP001140949"/>
    </source>
</evidence>
<proteinExistence type="predicted"/>
<evidence type="ECO:0000256" key="1">
    <source>
        <dbReference type="SAM" id="MobiDB-lite"/>
    </source>
</evidence>
<feature type="compositionally biased region" description="Basic and acidic residues" evidence="1">
    <location>
        <begin position="1"/>
        <end position="17"/>
    </location>
</feature>
<evidence type="ECO:0000313" key="2">
    <source>
        <dbReference type="EMBL" id="KAJ6796009.1"/>
    </source>
</evidence>
<accession>A0AAX6DWF0</accession>
<dbReference type="AlphaFoldDB" id="A0AAX6DWF0"/>
<sequence>MKREKSLSEESKRERGREKGKRGFTSRAFDGHWGRRPEAGLTPRLGGGALSTAVEGGVCVCAGIWTATEQGSTRGKLARRRSRCSALGREENTAASSRRKAEVSASGLADHVHGDRREHDTE</sequence>
<organism evidence="2 3">
    <name type="scientific">Iris pallida</name>
    <name type="common">Sweet iris</name>
    <dbReference type="NCBI Taxonomy" id="29817"/>
    <lineage>
        <taxon>Eukaryota</taxon>
        <taxon>Viridiplantae</taxon>
        <taxon>Streptophyta</taxon>
        <taxon>Embryophyta</taxon>
        <taxon>Tracheophyta</taxon>
        <taxon>Spermatophyta</taxon>
        <taxon>Magnoliopsida</taxon>
        <taxon>Liliopsida</taxon>
        <taxon>Asparagales</taxon>
        <taxon>Iridaceae</taxon>
        <taxon>Iridoideae</taxon>
        <taxon>Irideae</taxon>
        <taxon>Iris</taxon>
    </lineage>
</organism>
<name>A0AAX6DWF0_IRIPA</name>
<dbReference type="EMBL" id="JANAVB010041475">
    <property type="protein sequence ID" value="KAJ6796009.1"/>
    <property type="molecule type" value="Genomic_DNA"/>
</dbReference>
<keyword evidence="3" id="KW-1185">Reference proteome</keyword>
<feature type="compositionally biased region" description="Basic and acidic residues" evidence="1">
    <location>
        <begin position="110"/>
        <end position="122"/>
    </location>
</feature>
<feature type="compositionally biased region" description="Basic and acidic residues" evidence="1">
    <location>
        <begin position="29"/>
        <end position="38"/>
    </location>
</feature>